<dbReference type="PANTHER" id="PTHR42057">
    <property type="entry name" value="F-BOX DOMAIN PROTEIN (AFU_ORTHOLOGUE AFUA_4G00200)"/>
    <property type="match status" value="1"/>
</dbReference>
<organism evidence="1 2">
    <name type="scientific">Aspergillus calidoustus</name>
    <dbReference type="NCBI Taxonomy" id="454130"/>
    <lineage>
        <taxon>Eukaryota</taxon>
        <taxon>Fungi</taxon>
        <taxon>Dikarya</taxon>
        <taxon>Ascomycota</taxon>
        <taxon>Pezizomycotina</taxon>
        <taxon>Eurotiomycetes</taxon>
        <taxon>Eurotiomycetidae</taxon>
        <taxon>Eurotiales</taxon>
        <taxon>Aspergillaceae</taxon>
        <taxon>Aspergillus</taxon>
        <taxon>Aspergillus subgen. Nidulantes</taxon>
    </lineage>
</organism>
<evidence type="ECO:0000313" key="1">
    <source>
        <dbReference type="EMBL" id="CEL10346.1"/>
    </source>
</evidence>
<dbReference type="OrthoDB" id="3140657at2759"/>
<dbReference type="AlphaFoldDB" id="A0A0U5CHQ4"/>
<dbReference type="Proteomes" id="UP000054771">
    <property type="component" value="Unassembled WGS sequence"/>
</dbReference>
<reference evidence="2" key="1">
    <citation type="journal article" date="2016" name="Genome Announc.">
        <title>Draft genome sequences of fungus Aspergillus calidoustus.</title>
        <authorList>
            <person name="Horn F."/>
            <person name="Linde J."/>
            <person name="Mattern D.J."/>
            <person name="Walther G."/>
            <person name="Guthke R."/>
            <person name="Scherlach K."/>
            <person name="Martin K."/>
            <person name="Brakhage A.A."/>
            <person name="Petzke L."/>
            <person name="Valiante V."/>
        </authorList>
    </citation>
    <scope>NUCLEOTIDE SEQUENCE [LARGE SCALE GENOMIC DNA]</scope>
    <source>
        <strain evidence="2">SF006504</strain>
    </source>
</reference>
<dbReference type="PANTHER" id="PTHR42057:SF2">
    <property type="entry name" value="F-BOX DOMAIN PROTEIN (AFU_ORTHOLOGUE AFUA_4G00200)-RELATED"/>
    <property type="match status" value="1"/>
</dbReference>
<dbReference type="EMBL" id="CDMC01000018">
    <property type="protein sequence ID" value="CEL10346.1"/>
    <property type="molecule type" value="Genomic_DNA"/>
</dbReference>
<protein>
    <recommendedName>
        <fullName evidence="3">F-box domain-containing protein</fullName>
    </recommendedName>
</protein>
<name>A0A0U5CHQ4_ASPCI</name>
<keyword evidence="2" id="KW-1185">Reference proteome</keyword>
<proteinExistence type="predicted"/>
<accession>A0A0U5CHQ4</accession>
<sequence length="129" mass="14491">MAGLLSLPTEILDRVCSLVDLQTRKALRLANRRLSTVGQRWIFDTAIVSPTDASCDRLDRILESTGLASYVTKIYLNTWDLDLDNVSQSPRCRVLTLINIRGLETNITNMKTQKKIRVFIHDSGASLTV</sequence>
<evidence type="ECO:0008006" key="3">
    <source>
        <dbReference type="Google" id="ProtNLM"/>
    </source>
</evidence>
<evidence type="ECO:0000313" key="2">
    <source>
        <dbReference type="Proteomes" id="UP000054771"/>
    </source>
</evidence>
<gene>
    <name evidence="1" type="ORF">ASPCAL13467</name>
</gene>